<dbReference type="InterPro" id="IPR011990">
    <property type="entry name" value="TPR-like_helical_dom_sf"/>
</dbReference>
<evidence type="ECO:0000256" key="1">
    <source>
        <dbReference type="PROSITE-ProRule" id="PRU00339"/>
    </source>
</evidence>
<dbReference type="SUPFAM" id="SSF48452">
    <property type="entry name" value="TPR-like"/>
    <property type="match status" value="1"/>
</dbReference>
<comment type="caution">
    <text evidence="2">The sequence shown here is derived from an EMBL/GenBank/DDBJ whole genome shotgun (WGS) entry which is preliminary data.</text>
</comment>
<dbReference type="Proteomes" id="UP000315369">
    <property type="component" value="Unassembled WGS sequence"/>
</dbReference>
<organism evidence="2 3">
    <name type="scientific">Myxococcus llanfairpwllgwyngyllgogerychwyrndrobwllllantysiliogogogochensis</name>
    <dbReference type="NCBI Taxonomy" id="2590453"/>
    <lineage>
        <taxon>Bacteria</taxon>
        <taxon>Pseudomonadati</taxon>
        <taxon>Myxococcota</taxon>
        <taxon>Myxococcia</taxon>
        <taxon>Myxococcales</taxon>
        <taxon>Cystobacterineae</taxon>
        <taxon>Myxococcaceae</taxon>
        <taxon>Myxococcus</taxon>
    </lineage>
</organism>
<dbReference type="EMBL" id="VIFM01000041">
    <property type="protein sequence ID" value="TQF15561.1"/>
    <property type="molecule type" value="Genomic_DNA"/>
</dbReference>
<name>A0A540X2R9_9BACT</name>
<dbReference type="OrthoDB" id="5381741at2"/>
<evidence type="ECO:0000313" key="3">
    <source>
        <dbReference type="Proteomes" id="UP000315369"/>
    </source>
</evidence>
<accession>A0A540X2R9</accession>
<keyword evidence="1" id="KW-0802">TPR repeat</keyword>
<dbReference type="Gene3D" id="1.25.40.10">
    <property type="entry name" value="Tetratricopeptide repeat domain"/>
    <property type="match status" value="1"/>
</dbReference>
<evidence type="ECO:0000313" key="2">
    <source>
        <dbReference type="EMBL" id="TQF15561.1"/>
    </source>
</evidence>
<gene>
    <name evidence="2" type="ORF">FJV41_12925</name>
</gene>
<dbReference type="PROSITE" id="PS50005">
    <property type="entry name" value="TPR"/>
    <property type="match status" value="1"/>
</dbReference>
<feature type="repeat" description="TPR" evidence="1">
    <location>
        <begin position="188"/>
        <end position="221"/>
    </location>
</feature>
<dbReference type="InterPro" id="IPR019734">
    <property type="entry name" value="TPR_rpt"/>
</dbReference>
<dbReference type="AlphaFoldDB" id="A0A540X2R9"/>
<sequence>MVIVCGVAVLLHLIPLLLPRNMPEQELAIARVTQGVEARVKLLLPLRAHPKATAAELREAAELLLEGAPAEARELAQEAERREPAAVETQLLLARICDMERMERCVRASLERAVQVAPGDARPDILRAELKEKSGDVVGASEAMKAAFGKAPADPLIGLRYVRLLRAAEQPSEALSVLAALQGKVPRARLLVEQGLVLSADGKDTEAVAVFRKATQEDPRLSLAQFELGLALVRVGELDAAQDALRQADRLDLGSPKSLAALCALQLQARLIEDARLTRMDLERRFSGRMELIRQSCSIP</sequence>
<proteinExistence type="predicted"/>
<protein>
    <submittedName>
        <fullName evidence="2">Tetratricopeptide repeat protein</fullName>
    </submittedName>
</protein>
<reference evidence="2 3" key="1">
    <citation type="submission" date="2019-06" db="EMBL/GenBank/DDBJ databases">
        <authorList>
            <person name="Livingstone P."/>
            <person name="Whitworth D."/>
        </authorList>
    </citation>
    <scope>NUCLEOTIDE SEQUENCE [LARGE SCALE GENOMIC DNA]</scope>
    <source>
        <strain evidence="2 3">AM401</strain>
    </source>
</reference>
<keyword evidence="3" id="KW-1185">Reference proteome</keyword>